<dbReference type="Proteomes" id="UP001283341">
    <property type="component" value="Unassembled WGS sequence"/>
</dbReference>
<feature type="region of interest" description="Disordered" evidence="1">
    <location>
        <begin position="40"/>
        <end position="64"/>
    </location>
</feature>
<dbReference type="InterPro" id="IPR029058">
    <property type="entry name" value="AB_hydrolase_fold"/>
</dbReference>
<reference evidence="2" key="2">
    <citation type="submission" date="2023-06" db="EMBL/GenBank/DDBJ databases">
        <authorList>
            <consortium name="Lawrence Berkeley National Laboratory"/>
            <person name="Haridas S."/>
            <person name="Hensen N."/>
            <person name="Bonometti L."/>
            <person name="Westerberg I."/>
            <person name="Brannstrom I.O."/>
            <person name="Guillou S."/>
            <person name="Cros-Aarteil S."/>
            <person name="Calhoun S."/>
            <person name="Kuo A."/>
            <person name="Mondo S."/>
            <person name="Pangilinan J."/>
            <person name="Riley R."/>
            <person name="Labutti K."/>
            <person name="Andreopoulos B."/>
            <person name="Lipzen A."/>
            <person name="Chen C."/>
            <person name="Yanf M."/>
            <person name="Daum C."/>
            <person name="Ng V."/>
            <person name="Clum A."/>
            <person name="Steindorff A."/>
            <person name="Ohm R."/>
            <person name="Martin F."/>
            <person name="Silar P."/>
            <person name="Natvig D."/>
            <person name="Lalanne C."/>
            <person name="Gautier V."/>
            <person name="Ament-Velasquez S.L."/>
            <person name="Kruys A."/>
            <person name="Hutchinson M.I."/>
            <person name="Powell A.J."/>
            <person name="Barry K."/>
            <person name="Miller A.N."/>
            <person name="Grigoriev I.V."/>
            <person name="Debuchy R."/>
            <person name="Gladieux P."/>
            <person name="Thoren M.H."/>
            <person name="Johannesson H."/>
        </authorList>
    </citation>
    <scope>NUCLEOTIDE SEQUENCE</scope>
    <source>
        <strain evidence="2">CBS 118394</strain>
    </source>
</reference>
<dbReference type="EMBL" id="JAUEDM010000002">
    <property type="protein sequence ID" value="KAK3326228.1"/>
    <property type="molecule type" value="Genomic_DNA"/>
</dbReference>
<accession>A0AAE0IJV2</accession>
<reference evidence="2" key="1">
    <citation type="journal article" date="2023" name="Mol. Phylogenet. Evol.">
        <title>Genome-scale phylogeny and comparative genomics of the fungal order Sordariales.</title>
        <authorList>
            <person name="Hensen N."/>
            <person name="Bonometti L."/>
            <person name="Westerberg I."/>
            <person name="Brannstrom I.O."/>
            <person name="Guillou S."/>
            <person name="Cros-Aarteil S."/>
            <person name="Calhoun S."/>
            <person name="Haridas S."/>
            <person name="Kuo A."/>
            <person name="Mondo S."/>
            <person name="Pangilinan J."/>
            <person name="Riley R."/>
            <person name="LaButti K."/>
            <person name="Andreopoulos B."/>
            <person name="Lipzen A."/>
            <person name="Chen C."/>
            <person name="Yan M."/>
            <person name="Daum C."/>
            <person name="Ng V."/>
            <person name="Clum A."/>
            <person name="Steindorff A."/>
            <person name="Ohm R.A."/>
            <person name="Martin F."/>
            <person name="Silar P."/>
            <person name="Natvig D.O."/>
            <person name="Lalanne C."/>
            <person name="Gautier V."/>
            <person name="Ament-Velasquez S.L."/>
            <person name="Kruys A."/>
            <person name="Hutchinson M.I."/>
            <person name="Powell A.J."/>
            <person name="Barry K."/>
            <person name="Miller A.N."/>
            <person name="Grigoriev I.V."/>
            <person name="Debuchy R."/>
            <person name="Gladieux P."/>
            <person name="Hiltunen Thoren M."/>
            <person name="Johannesson H."/>
        </authorList>
    </citation>
    <scope>NUCLEOTIDE SEQUENCE</scope>
    <source>
        <strain evidence="2">CBS 118394</strain>
    </source>
</reference>
<organism evidence="2 3">
    <name type="scientific">Apodospora peruviana</name>
    <dbReference type="NCBI Taxonomy" id="516989"/>
    <lineage>
        <taxon>Eukaryota</taxon>
        <taxon>Fungi</taxon>
        <taxon>Dikarya</taxon>
        <taxon>Ascomycota</taxon>
        <taxon>Pezizomycotina</taxon>
        <taxon>Sordariomycetes</taxon>
        <taxon>Sordariomycetidae</taxon>
        <taxon>Sordariales</taxon>
        <taxon>Lasiosphaeriaceae</taxon>
        <taxon>Apodospora</taxon>
    </lineage>
</organism>
<dbReference type="AlphaFoldDB" id="A0AAE0IJV2"/>
<name>A0AAE0IJV2_9PEZI</name>
<proteinExistence type="predicted"/>
<evidence type="ECO:0000313" key="2">
    <source>
        <dbReference type="EMBL" id="KAK3326228.1"/>
    </source>
</evidence>
<evidence type="ECO:0000256" key="1">
    <source>
        <dbReference type="SAM" id="MobiDB-lite"/>
    </source>
</evidence>
<sequence>MLLRDAPPLAAMLGMCGWLPFRVHLDVAVSECERGVIDGNDAESFDPFERADDETSEPVEHQDDPSVTVVRVLRQWLELDDGLPVARPSVFDTPVFLGHGTKDDKIHVVFGSEGNRIFKGYWHQSILE</sequence>
<gene>
    <name evidence="2" type="ORF">B0H66DRAFT_151814</name>
</gene>
<dbReference type="Gene3D" id="3.40.50.1820">
    <property type="entry name" value="alpha/beta hydrolase"/>
    <property type="match status" value="1"/>
</dbReference>
<feature type="compositionally biased region" description="Acidic residues" evidence="1">
    <location>
        <begin position="40"/>
        <end position="57"/>
    </location>
</feature>
<protein>
    <submittedName>
        <fullName evidence="2">Uncharacterized protein</fullName>
    </submittedName>
</protein>
<evidence type="ECO:0000313" key="3">
    <source>
        <dbReference type="Proteomes" id="UP001283341"/>
    </source>
</evidence>
<comment type="caution">
    <text evidence="2">The sequence shown here is derived from an EMBL/GenBank/DDBJ whole genome shotgun (WGS) entry which is preliminary data.</text>
</comment>
<keyword evidence="3" id="KW-1185">Reference proteome</keyword>